<evidence type="ECO:0000256" key="2">
    <source>
        <dbReference type="ARBA" id="ARBA00023002"/>
    </source>
</evidence>
<evidence type="ECO:0000259" key="3">
    <source>
        <dbReference type="SMART" id="SM00829"/>
    </source>
</evidence>
<dbReference type="InterPro" id="IPR002364">
    <property type="entry name" value="Quin_OxRdtase/zeta-crystal_CS"/>
</dbReference>
<name>A0ABZ0IA54_9GAMM</name>
<accession>A0ABZ0IA54</accession>
<protein>
    <submittedName>
        <fullName evidence="4">Quinone oxidoreductase</fullName>
    </submittedName>
</protein>
<keyword evidence="5" id="KW-1185">Reference proteome</keyword>
<dbReference type="PANTHER" id="PTHR48106">
    <property type="entry name" value="QUINONE OXIDOREDUCTASE PIG3-RELATED"/>
    <property type="match status" value="1"/>
</dbReference>
<gene>
    <name evidence="4" type="ORF">R0137_14275</name>
</gene>
<sequence length="323" mass="34133">MVKVVEIQEVGGPEVLRFVDSKLDAPGPGQVRVANRAIGLNYIDTYHRSGLYPLPLPTGIGLEGAGVVESVGEGVDLSVGDRVAYCAAGFGAYSEAILLPAERLVPLPDGIDFDTAAAVLLKGATVEYLLQRLYPLQSGQLTLFPAAAGGVGLLFGQWASALGAEVIGTVSTEAKRELALANGYAHCFLSDEPDLVGKVREITRGKMLPVVYDGVGAATFTDSLDCLAPRGMMVSFGNASGSPPPFDLQQLSARGSLFITRPSLMAYVASKEEMRESAAAVFDRVLDGRIKVTVAQRYPLAEVQRAHAELEARRTVGSSLLIP</sequence>
<dbReference type="PROSITE" id="PS01162">
    <property type="entry name" value="QOR_ZETA_CRYSTAL"/>
    <property type="match status" value="1"/>
</dbReference>
<feature type="domain" description="Enoyl reductase (ER)" evidence="3">
    <location>
        <begin position="11"/>
        <end position="321"/>
    </location>
</feature>
<dbReference type="PANTHER" id="PTHR48106:SF13">
    <property type="entry name" value="QUINONE OXIDOREDUCTASE-RELATED"/>
    <property type="match status" value="1"/>
</dbReference>
<dbReference type="InterPro" id="IPR020843">
    <property type="entry name" value="ER"/>
</dbReference>
<evidence type="ECO:0000256" key="1">
    <source>
        <dbReference type="ARBA" id="ARBA00022857"/>
    </source>
</evidence>
<dbReference type="SUPFAM" id="SSF51735">
    <property type="entry name" value="NAD(P)-binding Rossmann-fold domains"/>
    <property type="match status" value="1"/>
</dbReference>
<dbReference type="CDD" id="cd05286">
    <property type="entry name" value="QOR2"/>
    <property type="match status" value="1"/>
</dbReference>
<dbReference type="InterPro" id="IPR036291">
    <property type="entry name" value="NAD(P)-bd_dom_sf"/>
</dbReference>
<dbReference type="SUPFAM" id="SSF50129">
    <property type="entry name" value="GroES-like"/>
    <property type="match status" value="1"/>
</dbReference>
<keyword evidence="2" id="KW-0560">Oxidoreductase</keyword>
<dbReference type="SMART" id="SM00829">
    <property type="entry name" value="PKS_ER"/>
    <property type="match status" value="1"/>
</dbReference>
<dbReference type="InterPro" id="IPR013149">
    <property type="entry name" value="ADH-like_C"/>
</dbReference>
<proteinExistence type="predicted"/>
<dbReference type="Gene3D" id="3.90.180.10">
    <property type="entry name" value="Medium-chain alcohol dehydrogenases, catalytic domain"/>
    <property type="match status" value="1"/>
</dbReference>
<dbReference type="Proteomes" id="UP001626549">
    <property type="component" value="Chromosome"/>
</dbReference>
<evidence type="ECO:0000313" key="5">
    <source>
        <dbReference type="Proteomes" id="UP001626549"/>
    </source>
</evidence>
<evidence type="ECO:0000313" key="4">
    <source>
        <dbReference type="EMBL" id="WOJ96403.1"/>
    </source>
</evidence>
<dbReference type="RefSeq" id="WP_407327083.1">
    <property type="nucleotide sequence ID" value="NZ_CP136865.1"/>
</dbReference>
<organism evidence="4 5">
    <name type="scientific">Congregibacter brevis</name>
    <dbReference type="NCBI Taxonomy" id="3081201"/>
    <lineage>
        <taxon>Bacteria</taxon>
        <taxon>Pseudomonadati</taxon>
        <taxon>Pseudomonadota</taxon>
        <taxon>Gammaproteobacteria</taxon>
        <taxon>Cellvibrionales</taxon>
        <taxon>Halieaceae</taxon>
        <taxon>Congregibacter</taxon>
    </lineage>
</organism>
<dbReference type="Pfam" id="PF08240">
    <property type="entry name" value="ADH_N"/>
    <property type="match status" value="1"/>
</dbReference>
<dbReference type="NCBIfam" id="NF008024">
    <property type="entry name" value="PRK10754.1"/>
    <property type="match status" value="1"/>
</dbReference>
<dbReference type="InterPro" id="IPR011032">
    <property type="entry name" value="GroES-like_sf"/>
</dbReference>
<dbReference type="InterPro" id="IPR047618">
    <property type="entry name" value="QOR-like"/>
</dbReference>
<dbReference type="Pfam" id="PF00107">
    <property type="entry name" value="ADH_zinc_N"/>
    <property type="match status" value="1"/>
</dbReference>
<dbReference type="Gene3D" id="3.40.50.720">
    <property type="entry name" value="NAD(P)-binding Rossmann-like Domain"/>
    <property type="match status" value="1"/>
</dbReference>
<dbReference type="InterPro" id="IPR013154">
    <property type="entry name" value="ADH-like_N"/>
</dbReference>
<keyword evidence="1" id="KW-0521">NADP</keyword>
<reference evidence="4 5" key="1">
    <citation type="submission" date="2023-10" db="EMBL/GenBank/DDBJ databases">
        <title>Two novel species belonging to the OM43/NOR5 clade.</title>
        <authorList>
            <person name="Park M."/>
        </authorList>
    </citation>
    <scope>NUCLEOTIDE SEQUENCE [LARGE SCALE GENOMIC DNA]</scope>
    <source>
        <strain evidence="4 5">IMCC45268</strain>
    </source>
</reference>
<dbReference type="EMBL" id="CP136865">
    <property type="protein sequence ID" value="WOJ96403.1"/>
    <property type="molecule type" value="Genomic_DNA"/>
</dbReference>